<gene>
    <name evidence="7" type="ORF">ZOSMA_125G00560</name>
</gene>
<evidence type="ECO:0000256" key="2">
    <source>
        <dbReference type="ARBA" id="ARBA00022676"/>
    </source>
</evidence>
<dbReference type="InterPro" id="IPR044610">
    <property type="entry name" value="GLCAT14A/B/C"/>
</dbReference>
<evidence type="ECO:0000256" key="1">
    <source>
        <dbReference type="ARBA" id="ARBA00004606"/>
    </source>
</evidence>
<keyword evidence="3 7" id="KW-0808">Transferase</keyword>
<dbReference type="InterPro" id="IPR003406">
    <property type="entry name" value="Glyco_trans_14"/>
</dbReference>
<keyword evidence="6" id="KW-0812">Transmembrane</keyword>
<dbReference type="OMA" id="FRRFMNV"/>
<evidence type="ECO:0000256" key="5">
    <source>
        <dbReference type="ARBA" id="ARBA00023180"/>
    </source>
</evidence>
<dbReference type="OrthoDB" id="2019572at2759"/>
<name>A0A0K9PZV2_ZOSMR</name>
<keyword evidence="8" id="KW-1185">Reference proteome</keyword>
<proteinExistence type="predicted"/>
<evidence type="ECO:0000313" key="8">
    <source>
        <dbReference type="Proteomes" id="UP000036987"/>
    </source>
</evidence>
<evidence type="ECO:0000256" key="4">
    <source>
        <dbReference type="ARBA" id="ARBA00023136"/>
    </source>
</evidence>
<dbReference type="EMBL" id="LFYR01000277">
    <property type="protein sequence ID" value="KMZ74593.1"/>
    <property type="molecule type" value="Genomic_DNA"/>
</dbReference>
<comment type="subcellular location">
    <subcellularLocation>
        <location evidence="1">Membrane</location>
        <topology evidence="1">Single-pass type II membrane protein</topology>
    </subcellularLocation>
</comment>
<feature type="transmembrane region" description="Helical" evidence="6">
    <location>
        <begin position="21"/>
        <end position="43"/>
    </location>
</feature>
<dbReference type="PANTHER" id="PTHR45719:SF3">
    <property type="entry name" value="BETA-GLUCURONOSYLTRANSFERASE GLCAT14A"/>
    <property type="match status" value="1"/>
</dbReference>
<dbReference type="GO" id="GO:0015020">
    <property type="term" value="F:glucuronosyltransferase activity"/>
    <property type="evidence" value="ECO:0007669"/>
    <property type="project" value="InterPro"/>
</dbReference>
<keyword evidence="4 6" id="KW-0472">Membrane</keyword>
<evidence type="ECO:0000313" key="7">
    <source>
        <dbReference type="EMBL" id="KMZ74593.1"/>
    </source>
</evidence>
<sequence>MEPVLRHSLLAIPPFRHIDRRWIIPLAAVTFLSFLVFITTTALPTSLILPFLRCSPVFVESELRETLKPTPFDKDRRLPRLAYLVSGSVGDGEMMERALLALYHPLNWYILHLDLEAPLEEREKVTEFVEKNPIFKTVGNVKIVRKPNLVTYRGPTMVASTLHAAAILLREYEDWDWFINLSATDYPLITQDDLLHTFSDLPRELNFVDHTSNIGWKAYQRAKPVIIDPGLYLTRKRDVFWVRQRRSIPTAFKLYTGSAWMVLSRSFIEYCIWGWDNLPRHVFMYYANFISSPEGYFHTVICNAKEFRNTTVNSDLHFITWDNPPKQHPHVLTLKDMPKMIDSNAPFARKFPENDPVLDKLDEELLLRRPGMFVRGGWCAGSGANGTDPCLVMGNQTHLQPGPGAFRLKQLIDVLLSEERFKQRQCN</sequence>
<dbReference type="GO" id="GO:0016020">
    <property type="term" value="C:membrane"/>
    <property type="evidence" value="ECO:0007669"/>
    <property type="project" value="UniProtKB-SubCell"/>
</dbReference>
<keyword evidence="2" id="KW-0328">Glycosyltransferase</keyword>
<keyword evidence="5" id="KW-0325">Glycoprotein</keyword>
<reference evidence="8" key="1">
    <citation type="journal article" date="2016" name="Nature">
        <title>The genome of the seagrass Zostera marina reveals angiosperm adaptation to the sea.</title>
        <authorList>
            <person name="Olsen J.L."/>
            <person name="Rouze P."/>
            <person name="Verhelst B."/>
            <person name="Lin Y.-C."/>
            <person name="Bayer T."/>
            <person name="Collen J."/>
            <person name="Dattolo E."/>
            <person name="De Paoli E."/>
            <person name="Dittami S."/>
            <person name="Maumus F."/>
            <person name="Michel G."/>
            <person name="Kersting A."/>
            <person name="Lauritano C."/>
            <person name="Lohaus R."/>
            <person name="Toepel M."/>
            <person name="Tonon T."/>
            <person name="Vanneste K."/>
            <person name="Amirebrahimi M."/>
            <person name="Brakel J."/>
            <person name="Bostroem C."/>
            <person name="Chovatia M."/>
            <person name="Grimwood J."/>
            <person name="Jenkins J.W."/>
            <person name="Jueterbock A."/>
            <person name="Mraz A."/>
            <person name="Stam W.T."/>
            <person name="Tice H."/>
            <person name="Bornberg-Bauer E."/>
            <person name="Green P.J."/>
            <person name="Pearson G.A."/>
            <person name="Procaccini G."/>
            <person name="Duarte C.M."/>
            <person name="Schmutz J."/>
            <person name="Reusch T.B.H."/>
            <person name="Van de Peer Y."/>
        </authorList>
    </citation>
    <scope>NUCLEOTIDE SEQUENCE [LARGE SCALE GENOMIC DNA]</scope>
    <source>
        <strain evidence="8">cv. Finnish</strain>
    </source>
</reference>
<comment type="caution">
    <text evidence="7">The sequence shown here is derived from an EMBL/GenBank/DDBJ whole genome shotgun (WGS) entry which is preliminary data.</text>
</comment>
<dbReference type="STRING" id="29655.A0A0K9PZV2"/>
<evidence type="ECO:0000256" key="3">
    <source>
        <dbReference type="ARBA" id="ARBA00022679"/>
    </source>
</evidence>
<dbReference type="Pfam" id="PF02485">
    <property type="entry name" value="Branch"/>
    <property type="match status" value="1"/>
</dbReference>
<evidence type="ECO:0000256" key="6">
    <source>
        <dbReference type="SAM" id="Phobius"/>
    </source>
</evidence>
<protein>
    <submittedName>
        <fullName evidence="7">UDP-GlcA:arabinogalactan-glucuronosyltransferase, family GT14</fullName>
    </submittedName>
</protein>
<accession>A0A0K9PZV2</accession>
<dbReference type="PANTHER" id="PTHR45719">
    <property type="entry name" value="GLYCOSYLTRANSFERASE"/>
    <property type="match status" value="1"/>
</dbReference>
<organism evidence="7 8">
    <name type="scientific">Zostera marina</name>
    <name type="common">Eelgrass</name>
    <dbReference type="NCBI Taxonomy" id="29655"/>
    <lineage>
        <taxon>Eukaryota</taxon>
        <taxon>Viridiplantae</taxon>
        <taxon>Streptophyta</taxon>
        <taxon>Embryophyta</taxon>
        <taxon>Tracheophyta</taxon>
        <taxon>Spermatophyta</taxon>
        <taxon>Magnoliopsida</taxon>
        <taxon>Liliopsida</taxon>
        <taxon>Zosteraceae</taxon>
        <taxon>Zostera</taxon>
    </lineage>
</organism>
<dbReference type="AlphaFoldDB" id="A0A0K9PZV2"/>
<dbReference type="Proteomes" id="UP000036987">
    <property type="component" value="Unassembled WGS sequence"/>
</dbReference>
<keyword evidence="6" id="KW-1133">Transmembrane helix</keyword>